<keyword evidence="4" id="KW-0812">Transmembrane</keyword>
<dbReference type="AlphaFoldDB" id="A0A9W7ZZX6"/>
<dbReference type="EMBL" id="JANBPU010000152">
    <property type="protein sequence ID" value="KAJ1915299.1"/>
    <property type="molecule type" value="Genomic_DNA"/>
</dbReference>
<proteinExistence type="inferred from homology"/>
<dbReference type="Proteomes" id="UP001150538">
    <property type="component" value="Unassembled WGS sequence"/>
</dbReference>
<dbReference type="GO" id="GO:0016740">
    <property type="term" value="F:transferase activity"/>
    <property type="evidence" value="ECO:0007669"/>
    <property type="project" value="UniProtKB-KW"/>
</dbReference>
<dbReference type="InterPro" id="IPR050757">
    <property type="entry name" value="Collagen_mod_GT25"/>
</dbReference>
<reference evidence="6" key="1">
    <citation type="submission" date="2022-07" db="EMBL/GenBank/DDBJ databases">
        <title>Phylogenomic reconstructions and comparative analyses of Kickxellomycotina fungi.</title>
        <authorList>
            <person name="Reynolds N.K."/>
            <person name="Stajich J.E."/>
            <person name="Barry K."/>
            <person name="Grigoriev I.V."/>
            <person name="Crous P."/>
            <person name="Smith M.E."/>
        </authorList>
    </citation>
    <scope>NUCLEOTIDE SEQUENCE</scope>
    <source>
        <strain evidence="6">NBRC 100468</strain>
    </source>
</reference>
<dbReference type="CDD" id="cd06532">
    <property type="entry name" value="Glyco_transf_25"/>
    <property type="match status" value="1"/>
</dbReference>
<dbReference type="PANTHER" id="PTHR10730">
    <property type="entry name" value="PROCOLLAGEN-LYSINE,2-OXOGLUTARATE 5-DIOXYGENASE/GLYCOSYLTRANSFERASE 25 FAMILY MEMBER"/>
    <property type="match status" value="1"/>
</dbReference>
<evidence type="ECO:0000313" key="7">
    <source>
        <dbReference type="Proteomes" id="UP001150538"/>
    </source>
</evidence>
<organism evidence="6 7">
    <name type="scientific">Mycoemilia scoparia</name>
    <dbReference type="NCBI Taxonomy" id="417184"/>
    <lineage>
        <taxon>Eukaryota</taxon>
        <taxon>Fungi</taxon>
        <taxon>Fungi incertae sedis</taxon>
        <taxon>Zoopagomycota</taxon>
        <taxon>Kickxellomycotina</taxon>
        <taxon>Kickxellomycetes</taxon>
        <taxon>Kickxellales</taxon>
        <taxon>Kickxellaceae</taxon>
        <taxon>Mycoemilia</taxon>
    </lineage>
</organism>
<dbReference type="Pfam" id="PF01755">
    <property type="entry name" value="Glyco_transf_25"/>
    <property type="match status" value="1"/>
</dbReference>
<name>A0A9W7ZZX6_9FUNG</name>
<keyword evidence="4" id="KW-0472">Membrane</keyword>
<feature type="domain" description="Glycosyl transferase family 25" evidence="5">
    <location>
        <begin position="92"/>
        <end position="264"/>
    </location>
</feature>
<evidence type="ECO:0000259" key="5">
    <source>
        <dbReference type="Pfam" id="PF01755"/>
    </source>
</evidence>
<dbReference type="InterPro" id="IPR002654">
    <property type="entry name" value="Glyco_trans_25"/>
</dbReference>
<keyword evidence="4" id="KW-1133">Transmembrane helix</keyword>
<keyword evidence="7" id="KW-1185">Reference proteome</keyword>
<evidence type="ECO:0000256" key="4">
    <source>
        <dbReference type="SAM" id="Phobius"/>
    </source>
</evidence>
<dbReference type="OrthoDB" id="2326236at2759"/>
<evidence type="ECO:0000256" key="2">
    <source>
        <dbReference type="ARBA" id="ARBA00022676"/>
    </source>
</evidence>
<sequence length="332" mass="37955">MVELANDRVAKVRKNVKWLDEWLKQRPKTQIGVIAICGIISVYVLAITFFSMNWHVTYTRKIPTPNPNSSGSQQLHKKLSTIRSPEKLYTDHIYAISLPESVDLRGRTQALFDLMGLDVEYVNGAGATGDLKHSKLQKKEKFEMSPKEFGIWQSHLKVWINIIERKLKTALILEDDIDFQMDVHSMVRKGLEIIDRQIEDREWDTIFVGHCANEFISPPIDAAKQFEALRKLGHPACTHAYIISQKGAQKFVELFSKNISAPIDLEIRTSVENGAITGYSYSPPLFTQRRDFDPFNMFKGEGFRAPQNSVLEFVKKYKSIYTANEIVDMGLA</sequence>
<accession>A0A9W7ZZX6</accession>
<comment type="similarity">
    <text evidence="1">Belongs to the glycosyltransferase 25 family.</text>
</comment>
<evidence type="ECO:0000256" key="3">
    <source>
        <dbReference type="ARBA" id="ARBA00022679"/>
    </source>
</evidence>
<keyword evidence="3" id="KW-0808">Transferase</keyword>
<protein>
    <recommendedName>
        <fullName evidence="5">Glycosyl transferase family 25 domain-containing protein</fullName>
    </recommendedName>
</protein>
<feature type="transmembrane region" description="Helical" evidence="4">
    <location>
        <begin position="31"/>
        <end position="52"/>
    </location>
</feature>
<dbReference type="PANTHER" id="PTHR10730:SF53">
    <property type="entry name" value="GLYCOSYLTRANSFERASE 25 FAMILY MEMBER"/>
    <property type="match status" value="1"/>
</dbReference>
<evidence type="ECO:0000313" key="6">
    <source>
        <dbReference type="EMBL" id="KAJ1915299.1"/>
    </source>
</evidence>
<gene>
    <name evidence="6" type="ORF">H4219_004386</name>
</gene>
<keyword evidence="2" id="KW-0328">Glycosyltransferase</keyword>
<comment type="caution">
    <text evidence="6">The sequence shown here is derived from an EMBL/GenBank/DDBJ whole genome shotgun (WGS) entry which is preliminary data.</text>
</comment>
<evidence type="ECO:0000256" key="1">
    <source>
        <dbReference type="ARBA" id="ARBA00006721"/>
    </source>
</evidence>